<dbReference type="EMBL" id="JARBJD010000019">
    <property type="protein sequence ID" value="KAK2960929.1"/>
    <property type="molecule type" value="Genomic_DNA"/>
</dbReference>
<reference evidence="1 2" key="1">
    <citation type="journal article" date="2022" name="bioRxiv">
        <title>Genomics of Preaxostyla Flagellates Illuminates Evolutionary Transitions and the Path Towards Mitochondrial Loss.</title>
        <authorList>
            <person name="Novak L.V.F."/>
            <person name="Treitli S.C."/>
            <person name="Pyrih J."/>
            <person name="Halakuc P."/>
            <person name="Pipaliya S.V."/>
            <person name="Vacek V."/>
            <person name="Brzon O."/>
            <person name="Soukal P."/>
            <person name="Eme L."/>
            <person name="Dacks J.B."/>
            <person name="Karnkowska A."/>
            <person name="Elias M."/>
            <person name="Hampl V."/>
        </authorList>
    </citation>
    <scope>NUCLEOTIDE SEQUENCE [LARGE SCALE GENOMIC DNA]</scope>
    <source>
        <strain evidence="1">NAU3</strain>
        <tissue evidence="1">Gut</tissue>
    </source>
</reference>
<accession>A0ABQ9YB39</accession>
<sequence length="461" mass="51691">MPRVVQFGILNVCGNIIRGNETDDVFNAAVSFLETLCNDYHGASQQALERSTLLNDILSQSLPSCDSLERCLKIWDVWCTLSKTNLYSTAVFLFYDTTRIFVRTIIPFVQSKRVEMTIPGSSHVSLSFGIFDPLIQKIVTVAGHRIPNSYFRNPNQFRPIGSFLSSLLGVQSLETRKMVLTALDRNLYKIRRLSVEWFGTDTTPFTVNSDGTLKEATIIERCSHLLTEAMLTIESLLTDVNDTTVRTLSTHYGIVSKAFSCLEKLAHRFNEAKSILEAKHVLQRIGAWAGSLINLPPSPTRDEAVMSTVQLLIDVRRPPASNVFTSLNLIFPGSPKPITDFIALINPLIDMECIRAKAIVANFFEMCSERYRIEPGSISTVSPFFNKLVENGDYLDVSFEEYSFHRSVLGFLDKTLLSGGSMDLNPFDTPPLRVYLRRVLVSYGRTPSKMSQNIQGVSEVV</sequence>
<name>A0ABQ9YB39_9EUKA</name>
<evidence type="ECO:0000313" key="2">
    <source>
        <dbReference type="Proteomes" id="UP001281761"/>
    </source>
</evidence>
<evidence type="ECO:0000313" key="1">
    <source>
        <dbReference type="EMBL" id="KAK2960929.1"/>
    </source>
</evidence>
<protein>
    <submittedName>
        <fullName evidence="1">Uncharacterized protein</fullName>
    </submittedName>
</protein>
<comment type="caution">
    <text evidence="1">The sequence shown here is derived from an EMBL/GenBank/DDBJ whole genome shotgun (WGS) entry which is preliminary data.</text>
</comment>
<dbReference type="Proteomes" id="UP001281761">
    <property type="component" value="Unassembled WGS sequence"/>
</dbReference>
<proteinExistence type="predicted"/>
<gene>
    <name evidence="1" type="ORF">BLNAU_4016</name>
</gene>
<keyword evidence="2" id="KW-1185">Reference proteome</keyword>
<organism evidence="1 2">
    <name type="scientific">Blattamonas nauphoetae</name>
    <dbReference type="NCBI Taxonomy" id="2049346"/>
    <lineage>
        <taxon>Eukaryota</taxon>
        <taxon>Metamonada</taxon>
        <taxon>Preaxostyla</taxon>
        <taxon>Oxymonadida</taxon>
        <taxon>Blattamonas</taxon>
    </lineage>
</organism>